<feature type="signal peptide" evidence="2">
    <location>
        <begin position="1"/>
        <end position="16"/>
    </location>
</feature>
<evidence type="ECO:0000256" key="1">
    <source>
        <dbReference type="SAM" id="MobiDB-lite"/>
    </source>
</evidence>
<feature type="chain" id="PRO_5040111145" evidence="2">
    <location>
        <begin position="17"/>
        <end position="863"/>
    </location>
</feature>
<accession>A0A9Q3EUB0</accession>
<comment type="caution">
    <text evidence="3">The sequence shown here is derived from an EMBL/GenBank/DDBJ whole genome shotgun (WGS) entry which is preliminary data.</text>
</comment>
<evidence type="ECO:0000313" key="3">
    <source>
        <dbReference type="EMBL" id="MBW0525320.1"/>
    </source>
</evidence>
<evidence type="ECO:0000256" key="2">
    <source>
        <dbReference type="SAM" id="SignalP"/>
    </source>
</evidence>
<proteinExistence type="predicted"/>
<feature type="region of interest" description="Disordered" evidence="1">
    <location>
        <begin position="177"/>
        <end position="222"/>
    </location>
</feature>
<keyword evidence="4" id="KW-1185">Reference proteome</keyword>
<gene>
    <name evidence="3" type="ORF">O181_065035</name>
</gene>
<dbReference type="OrthoDB" id="2506705at2759"/>
<reference evidence="3" key="1">
    <citation type="submission" date="2021-03" db="EMBL/GenBank/DDBJ databases">
        <title>Draft genome sequence of rust myrtle Austropuccinia psidii MF-1, a brazilian biotype.</title>
        <authorList>
            <person name="Quecine M.C."/>
            <person name="Pachon D.M.R."/>
            <person name="Bonatelli M.L."/>
            <person name="Correr F.H."/>
            <person name="Franceschini L.M."/>
            <person name="Leite T.F."/>
            <person name="Margarido G.R.A."/>
            <person name="Almeida C.A."/>
            <person name="Ferrarezi J.A."/>
            <person name="Labate C.A."/>
        </authorList>
    </citation>
    <scope>NUCLEOTIDE SEQUENCE</scope>
    <source>
        <strain evidence="3">MF-1</strain>
    </source>
</reference>
<sequence>MAFSVLMLLLSSQATGKNIIARGLLKKIEVTSSCPLVEESKSAIDREGEVKSGPLQLNIPENSLIVPENCKEASEPPVATKNLPSSGIDVETQAKKESGWSSFPEKPRPVPQVYGNSATGGPSSADALATKKFKGNGLEHEKKVGNGSGRYDVPENLQLVPKVEGHTGNLASEKIAASGGDNFKSNGMGDKVQTKEKSEGSDVLENPKSLYDGKEIPSPPVSEQTYPLETAIFQSDGSDVKSHVIDEAAWCAVPTTARHLPNGKGSAATQTSGQTSPIFLESKPFLEAHNSGPTAFVPHAPPVAGSFYPGYGSPFLPRPFLHPLLVHASTENRQFAPFLQPSDFLPGQNFPGRFRAMSRHQIFPETDLLRTRKATSFRFNPNLPSKLHVNNNPLNLAVYDAHHLMSYSQRAHMRESELARDDSGKDLTEEFWRNDPASHLVPSGIQNRYSTKTTEGILGRAPQKASLQMLSEFARHMPTSKRPDFRQIKALCRVMQMSKDGKTVIPNFIEAFEPFVKGEEKLEINFQIETSQNQPEFADVTQAMSRTLSEDLKKLWGKEVIQQWQAVDIKDFYLANRLALHLNVLRTTDYLPLNRMNSYLFQMLCDSWKTAWQDLIKMQYWARQYLGEAEGMRRVWTLSLQILQRTIMERWKNVKKKLLIQDEDSSSPVNKIEKAYQLATPNIDLIYIIENFPPTKILEDKIGEQQTVSLLLNNAMGTRQVYARIQDARYLKGYKGSLLKSLSHNMAQAAEKLGLNVCRVLAVSEALRLEFKEDSSALVFQKSIANIIKMLENEMFEVKDTFFQWYDSPERGWLIQTFQDRYQQRLNLLCEQKIVQTLSKCKTYCDGTSAALTQEPSKSFLWH</sequence>
<evidence type="ECO:0000313" key="4">
    <source>
        <dbReference type="Proteomes" id="UP000765509"/>
    </source>
</evidence>
<dbReference type="EMBL" id="AVOT02031725">
    <property type="protein sequence ID" value="MBW0525320.1"/>
    <property type="molecule type" value="Genomic_DNA"/>
</dbReference>
<dbReference type="Proteomes" id="UP000765509">
    <property type="component" value="Unassembled WGS sequence"/>
</dbReference>
<keyword evidence="2" id="KW-0732">Signal</keyword>
<name>A0A9Q3EUB0_9BASI</name>
<dbReference type="AlphaFoldDB" id="A0A9Q3EUB0"/>
<protein>
    <submittedName>
        <fullName evidence="3">Uncharacterized protein</fullName>
    </submittedName>
</protein>
<organism evidence="3 4">
    <name type="scientific">Austropuccinia psidii MF-1</name>
    <dbReference type="NCBI Taxonomy" id="1389203"/>
    <lineage>
        <taxon>Eukaryota</taxon>
        <taxon>Fungi</taxon>
        <taxon>Dikarya</taxon>
        <taxon>Basidiomycota</taxon>
        <taxon>Pucciniomycotina</taxon>
        <taxon>Pucciniomycetes</taxon>
        <taxon>Pucciniales</taxon>
        <taxon>Sphaerophragmiaceae</taxon>
        <taxon>Austropuccinia</taxon>
    </lineage>
</organism>